<evidence type="ECO:0000313" key="3">
    <source>
        <dbReference type="EMBL" id="OOZ40079.1"/>
    </source>
</evidence>
<evidence type="ECO:0000259" key="2">
    <source>
        <dbReference type="Pfam" id="PF08479"/>
    </source>
</evidence>
<dbReference type="PANTHER" id="PTHR34597">
    <property type="entry name" value="SLR1661 PROTEIN"/>
    <property type="match status" value="1"/>
</dbReference>
<dbReference type="PANTHER" id="PTHR34597:SF6">
    <property type="entry name" value="BLR6126 PROTEIN"/>
    <property type="match status" value="1"/>
</dbReference>
<keyword evidence="4" id="KW-1185">Reference proteome</keyword>
<feature type="domain" description="Polypeptide-transport-associated ShlB-type" evidence="2">
    <location>
        <begin position="71"/>
        <end position="146"/>
    </location>
</feature>
<organism evidence="3 4">
    <name type="scientific">Solemya pervernicosa gill symbiont</name>
    <dbReference type="NCBI Taxonomy" id="642797"/>
    <lineage>
        <taxon>Bacteria</taxon>
        <taxon>Pseudomonadati</taxon>
        <taxon>Pseudomonadota</taxon>
        <taxon>Gammaproteobacteria</taxon>
        <taxon>sulfur-oxidizing symbionts</taxon>
    </lineage>
</organism>
<dbReference type="Proteomes" id="UP000191110">
    <property type="component" value="Unassembled WGS sequence"/>
</dbReference>
<name>A0A1T2L4Q5_9GAMM</name>
<sequence length="185" mass="20688">MYGKNAATYLFLVGTLGLTMPTQAAPPSGTVLPGQIEKQFQTQPQLRQRSEGIERAQELERAPPGAAEIRFSLNAIELEGFSAYPQGELETYLGPLLNREVTLLELYRLANTLTTKYRSDGYTLSQVVVPAQSIEKGVARLQAIEGYISQVRIVGDRYDSRDMVADYAERIRRERPLMRLNATCC</sequence>
<dbReference type="OrthoDB" id="572300at2"/>
<dbReference type="Gene3D" id="3.10.20.310">
    <property type="entry name" value="membrane protein fhac"/>
    <property type="match status" value="1"/>
</dbReference>
<dbReference type="GO" id="GO:0046819">
    <property type="term" value="P:protein secretion by the type V secretion system"/>
    <property type="evidence" value="ECO:0007669"/>
    <property type="project" value="TreeGrafter"/>
</dbReference>
<dbReference type="RefSeq" id="WP_078483747.1">
    <property type="nucleotide sequence ID" value="NZ_MPRL01000033.1"/>
</dbReference>
<dbReference type="EMBL" id="MPRL01000033">
    <property type="protein sequence ID" value="OOZ40079.1"/>
    <property type="molecule type" value="Genomic_DNA"/>
</dbReference>
<dbReference type="InterPro" id="IPR013686">
    <property type="entry name" value="Polypept-transport_assoc_ShlB"/>
</dbReference>
<accession>A0A1T2L4Q5</accession>
<feature type="chain" id="PRO_5013137461" description="Polypeptide-transport-associated ShlB-type domain-containing protein" evidence="1">
    <location>
        <begin position="25"/>
        <end position="185"/>
    </location>
</feature>
<protein>
    <recommendedName>
        <fullName evidence="2">Polypeptide-transport-associated ShlB-type domain-containing protein</fullName>
    </recommendedName>
</protein>
<proteinExistence type="predicted"/>
<dbReference type="Pfam" id="PF08479">
    <property type="entry name" value="POTRA_2"/>
    <property type="match status" value="1"/>
</dbReference>
<dbReference type="AlphaFoldDB" id="A0A1T2L4Q5"/>
<feature type="signal peptide" evidence="1">
    <location>
        <begin position="1"/>
        <end position="24"/>
    </location>
</feature>
<dbReference type="GO" id="GO:0098046">
    <property type="term" value="C:type V protein secretion system complex"/>
    <property type="evidence" value="ECO:0007669"/>
    <property type="project" value="TreeGrafter"/>
</dbReference>
<evidence type="ECO:0000313" key="4">
    <source>
        <dbReference type="Proteomes" id="UP000191110"/>
    </source>
</evidence>
<dbReference type="InterPro" id="IPR051544">
    <property type="entry name" value="TPS_OM_transporter"/>
</dbReference>
<dbReference type="GO" id="GO:0008320">
    <property type="term" value="F:protein transmembrane transporter activity"/>
    <property type="evidence" value="ECO:0007669"/>
    <property type="project" value="TreeGrafter"/>
</dbReference>
<evidence type="ECO:0000256" key="1">
    <source>
        <dbReference type="SAM" id="SignalP"/>
    </source>
</evidence>
<keyword evidence="1" id="KW-0732">Signal</keyword>
<gene>
    <name evidence="3" type="ORF">BOW53_08980</name>
</gene>
<reference evidence="3 4" key="1">
    <citation type="submission" date="2016-11" db="EMBL/GenBank/DDBJ databases">
        <title>Mixed transmission modes and dynamic genome evolution in an obligate animal-bacterial symbiosis.</title>
        <authorList>
            <person name="Russell S.L."/>
            <person name="Corbett-Detig R.B."/>
            <person name="Cavanaugh C.M."/>
        </authorList>
    </citation>
    <scope>NUCLEOTIDE SEQUENCE [LARGE SCALE GENOMIC DNA]</scope>
    <source>
        <strain evidence="3">Sveles-Q1</strain>
    </source>
</reference>
<comment type="caution">
    <text evidence="3">The sequence shown here is derived from an EMBL/GenBank/DDBJ whole genome shotgun (WGS) entry which is preliminary data.</text>
</comment>